<comment type="similarity">
    <text evidence="1">Belongs to the transglycosylase Slt family.</text>
</comment>
<dbReference type="PROSITE" id="PS00922">
    <property type="entry name" value="TRANSGLYCOSYLASE"/>
    <property type="match status" value="1"/>
</dbReference>
<evidence type="ECO:0000313" key="5">
    <source>
        <dbReference type="Proteomes" id="UP000249396"/>
    </source>
</evidence>
<name>A0A2W4RG35_9GAMM</name>
<dbReference type="Pfam" id="PF01476">
    <property type="entry name" value="LysM"/>
    <property type="match status" value="1"/>
</dbReference>
<evidence type="ECO:0000256" key="1">
    <source>
        <dbReference type="ARBA" id="ARBA00007734"/>
    </source>
</evidence>
<dbReference type="Pfam" id="PF01464">
    <property type="entry name" value="SLT"/>
    <property type="match status" value="1"/>
</dbReference>
<dbReference type="CDD" id="cd16894">
    <property type="entry name" value="MltD-like"/>
    <property type="match status" value="1"/>
</dbReference>
<dbReference type="Gene3D" id="1.10.530.10">
    <property type="match status" value="1"/>
</dbReference>
<dbReference type="InterPro" id="IPR018392">
    <property type="entry name" value="LysM"/>
</dbReference>
<dbReference type="SUPFAM" id="SSF54106">
    <property type="entry name" value="LysM domain"/>
    <property type="match status" value="1"/>
</dbReference>
<dbReference type="GO" id="GO:0000270">
    <property type="term" value="P:peptidoglycan metabolic process"/>
    <property type="evidence" value="ECO:0007669"/>
    <property type="project" value="InterPro"/>
</dbReference>
<evidence type="ECO:0000256" key="2">
    <source>
        <dbReference type="SAM" id="MobiDB-lite"/>
    </source>
</evidence>
<dbReference type="SUPFAM" id="SSF53955">
    <property type="entry name" value="Lysozyme-like"/>
    <property type="match status" value="1"/>
</dbReference>
<organism evidence="4 5">
    <name type="scientific">Candidatus Methylumidiphilus alinenensis</name>
    <dbReference type="NCBI Taxonomy" id="2202197"/>
    <lineage>
        <taxon>Bacteria</taxon>
        <taxon>Pseudomonadati</taxon>
        <taxon>Pseudomonadota</taxon>
        <taxon>Gammaproteobacteria</taxon>
        <taxon>Methylococcales</taxon>
        <taxon>Candidatus Methylumidiphilus</taxon>
    </lineage>
</organism>
<reference evidence="4 5" key="1">
    <citation type="journal article" date="2018" name="Aquat. Microb. Ecol.">
        <title>Gammaproteobacterial methanotrophs dominate.</title>
        <authorList>
            <person name="Rissanen A.J."/>
            <person name="Saarenheimo J."/>
            <person name="Tiirola M."/>
            <person name="Peura S."/>
            <person name="Aalto S.L."/>
            <person name="Karvinen A."/>
            <person name="Nykanen H."/>
        </authorList>
    </citation>
    <scope>NUCLEOTIDE SEQUENCE [LARGE SCALE GENOMIC DNA]</scope>
    <source>
        <strain evidence="4">AMbin10</strain>
    </source>
</reference>
<dbReference type="PANTHER" id="PTHR37423">
    <property type="entry name" value="SOLUBLE LYTIC MUREIN TRANSGLYCOSYLASE-RELATED"/>
    <property type="match status" value="1"/>
</dbReference>
<dbReference type="SMART" id="SM00257">
    <property type="entry name" value="LysM"/>
    <property type="match status" value="1"/>
</dbReference>
<evidence type="ECO:0000313" key="4">
    <source>
        <dbReference type="EMBL" id="PZN82792.1"/>
    </source>
</evidence>
<dbReference type="PANTHER" id="PTHR37423:SF2">
    <property type="entry name" value="MEMBRANE-BOUND LYTIC MUREIN TRANSGLYCOSYLASE C"/>
    <property type="match status" value="1"/>
</dbReference>
<dbReference type="InterPro" id="IPR023346">
    <property type="entry name" value="Lysozyme-like_dom_sf"/>
</dbReference>
<protein>
    <recommendedName>
        <fullName evidence="3">LysM domain-containing protein</fullName>
    </recommendedName>
</protein>
<dbReference type="EMBL" id="QJPH01000203">
    <property type="protein sequence ID" value="PZN82792.1"/>
    <property type="molecule type" value="Genomic_DNA"/>
</dbReference>
<comment type="caution">
    <text evidence="4">The sequence shown here is derived from an EMBL/GenBank/DDBJ whole genome shotgun (WGS) entry which is preliminary data.</text>
</comment>
<proteinExistence type="inferred from homology"/>
<sequence length="466" mass="50212">MGRRIENNKSAPVQRDTKRLVRLVRSIFTSLAIPSILTACAPVPSINSESGHSVSSTGKTILYVGSGNKLSDREEKMGAGGGDTGLVSPDFVGPPAPSSLLAANGASKKPASRHGHTGNKRQHYALEKVRDTHSADSGSSSYVKVSKDGLWDRLRRHLMLTGYEHESIQAEVEKIKRSPGTLGFISKQAEPFLFYVVDEIERRGLPMDLAMVPMVESAFQPTAVSPKQAAGIWQFIPGTATNNGLRLVDGYDGRYDIYAATKAALKYLSHLQGLFGGDWLMALAAYNAGEGCVQRAILANQKAGLGISFWDLSLPAETKAYVPKVLALSRVIADPGMHGVVLRKISTLPYLARVEVQGTSVPLSETLAGLGISWEEFYSTNPAFKPDIVAAAPFNLLLPLEKAQMLAANLPGARLIAARKYVVKKGETLTVIAKQQGVPTLKLAEWNGLKADSRVKPGQELIIYPV</sequence>
<dbReference type="GO" id="GO:0016020">
    <property type="term" value="C:membrane"/>
    <property type="evidence" value="ECO:0007669"/>
    <property type="project" value="InterPro"/>
</dbReference>
<dbReference type="GO" id="GO:0008933">
    <property type="term" value="F:peptidoglycan lytic transglycosylase activity"/>
    <property type="evidence" value="ECO:0007669"/>
    <property type="project" value="InterPro"/>
</dbReference>
<feature type="compositionally biased region" description="Basic residues" evidence="2">
    <location>
        <begin position="110"/>
        <end position="122"/>
    </location>
</feature>
<evidence type="ECO:0000259" key="3">
    <source>
        <dbReference type="PROSITE" id="PS51782"/>
    </source>
</evidence>
<dbReference type="AlphaFoldDB" id="A0A2W4RG35"/>
<feature type="region of interest" description="Disordered" evidence="2">
    <location>
        <begin position="97"/>
        <end position="122"/>
    </location>
</feature>
<dbReference type="InterPro" id="IPR000189">
    <property type="entry name" value="Transglyc_AS"/>
</dbReference>
<feature type="domain" description="LysM" evidence="3">
    <location>
        <begin position="419"/>
        <end position="463"/>
    </location>
</feature>
<dbReference type="InterPro" id="IPR036779">
    <property type="entry name" value="LysM_dom_sf"/>
</dbReference>
<dbReference type="PROSITE" id="PS51782">
    <property type="entry name" value="LYSM"/>
    <property type="match status" value="1"/>
</dbReference>
<gene>
    <name evidence="4" type="ORF">DM484_05905</name>
</gene>
<dbReference type="InterPro" id="IPR008258">
    <property type="entry name" value="Transglycosylase_SLT_dom_1"/>
</dbReference>
<dbReference type="Gene3D" id="3.10.350.10">
    <property type="entry name" value="LysM domain"/>
    <property type="match status" value="1"/>
</dbReference>
<dbReference type="CDD" id="cd00118">
    <property type="entry name" value="LysM"/>
    <property type="match status" value="1"/>
</dbReference>
<accession>A0A2W4RG35</accession>
<dbReference type="Proteomes" id="UP000249396">
    <property type="component" value="Unassembled WGS sequence"/>
</dbReference>